<evidence type="ECO:0000313" key="1">
    <source>
        <dbReference type="EMBL" id="TFK69860.1"/>
    </source>
</evidence>
<dbReference type="EMBL" id="ML208323">
    <property type="protein sequence ID" value="TFK69860.1"/>
    <property type="molecule type" value="Genomic_DNA"/>
</dbReference>
<evidence type="ECO:0000313" key="2">
    <source>
        <dbReference type="Proteomes" id="UP000308600"/>
    </source>
</evidence>
<keyword evidence="2" id="KW-1185">Reference proteome</keyword>
<name>A0ACD3AWC4_9AGAR</name>
<organism evidence="1 2">
    <name type="scientific">Pluteus cervinus</name>
    <dbReference type="NCBI Taxonomy" id="181527"/>
    <lineage>
        <taxon>Eukaryota</taxon>
        <taxon>Fungi</taxon>
        <taxon>Dikarya</taxon>
        <taxon>Basidiomycota</taxon>
        <taxon>Agaricomycotina</taxon>
        <taxon>Agaricomycetes</taxon>
        <taxon>Agaricomycetidae</taxon>
        <taxon>Agaricales</taxon>
        <taxon>Pluteineae</taxon>
        <taxon>Pluteaceae</taxon>
        <taxon>Pluteus</taxon>
    </lineage>
</organism>
<reference evidence="1 2" key="1">
    <citation type="journal article" date="2019" name="Nat. Ecol. Evol.">
        <title>Megaphylogeny resolves global patterns of mushroom evolution.</title>
        <authorList>
            <person name="Varga T."/>
            <person name="Krizsan K."/>
            <person name="Foldi C."/>
            <person name="Dima B."/>
            <person name="Sanchez-Garcia M."/>
            <person name="Sanchez-Ramirez S."/>
            <person name="Szollosi G.J."/>
            <person name="Szarkandi J.G."/>
            <person name="Papp V."/>
            <person name="Albert L."/>
            <person name="Andreopoulos W."/>
            <person name="Angelini C."/>
            <person name="Antonin V."/>
            <person name="Barry K.W."/>
            <person name="Bougher N.L."/>
            <person name="Buchanan P."/>
            <person name="Buyck B."/>
            <person name="Bense V."/>
            <person name="Catcheside P."/>
            <person name="Chovatia M."/>
            <person name="Cooper J."/>
            <person name="Damon W."/>
            <person name="Desjardin D."/>
            <person name="Finy P."/>
            <person name="Geml J."/>
            <person name="Haridas S."/>
            <person name="Hughes K."/>
            <person name="Justo A."/>
            <person name="Karasinski D."/>
            <person name="Kautmanova I."/>
            <person name="Kiss B."/>
            <person name="Kocsube S."/>
            <person name="Kotiranta H."/>
            <person name="LaButti K.M."/>
            <person name="Lechner B.E."/>
            <person name="Liimatainen K."/>
            <person name="Lipzen A."/>
            <person name="Lukacs Z."/>
            <person name="Mihaltcheva S."/>
            <person name="Morgado L.N."/>
            <person name="Niskanen T."/>
            <person name="Noordeloos M.E."/>
            <person name="Ohm R.A."/>
            <person name="Ortiz-Santana B."/>
            <person name="Ovrebo C."/>
            <person name="Racz N."/>
            <person name="Riley R."/>
            <person name="Savchenko A."/>
            <person name="Shiryaev A."/>
            <person name="Soop K."/>
            <person name="Spirin V."/>
            <person name="Szebenyi C."/>
            <person name="Tomsovsky M."/>
            <person name="Tulloss R.E."/>
            <person name="Uehling J."/>
            <person name="Grigoriev I.V."/>
            <person name="Vagvolgyi C."/>
            <person name="Papp T."/>
            <person name="Martin F.M."/>
            <person name="Miettinen O."/>
            <person name="Hibbett D.S."/>
            <person name="Nagy L.G."/>
        </authorList>
    </citation>
    <scope>NUCLEOTIDE SEQUENCE [LARGE SCALE GENOMIC DNA]</scope>
    <source>
        <strain evidence="1 2">NL-1719</strain>
    </source>
</reference>
<proteinExistence type="predicted"/>
<protein>
    <submittedName>
        <fullName evidence="1">Alcohol oxidase</fullName>
    </submittedName>
</protein>
<accession>A0ACD3AWC4</accession>
<gene>
    <name evidence="1" type="ORF">BDN72DRAFT_870532</name>
</gene>
<dbReference type="Proteomes" id="UP000308600">
    <property type="component" value="Unassembled WGS sequence"/>
</dbReference>
<sequence>MSTLTDTKYDIIFAGDLLTIVMNLGGAAACVTAGRLAAASPSLRILILEAGPHILDVKHHTQPGRYFRNLLGGSETFTFHQAKPSPALAGRSLIVPSGRCLGGGSSVNFMMYTRASASDYDDWERIYGNKGWGSADIIPLLKKAETYQVNPHDAVHGASGPIKISFGEKYANVGDGFLEAAAAYINGETGKRSDVAHGYIYSQSENKNLVVQDRCRVVRVIIQDGVAVGVEYVDDKVGRAKGTPENHVVYASKLVVVSAGAFGSAAILERSGIGSAEVLKKNGIAQVVDLPGVGENYLDHNLGAPPYIASEDADSVDILFRGTEADIQVHEDEWLRSGKGLMAHTGVDAGIKLRPDENDIQAIGPAFKKRWEKYFSNAPDKPVVWMGTFAALVEYPVSTGRVHITGGLNPYAVSDFEPGYLNETADIEALRWVYKKSREVARRMKYYRGEPAIVHPQFPTDSGAQAQPADGPVASSAPDIVYSKADDDAIDAYHRQTIGTTYHSMGTCAMKPREQGGVVDSRLNVYGIQSLKVADLSIGPANVGANTYNTAIAIGEKAAVIIAEELGISGV</sequence>